<feature type="DNA-binding region" description="H-T-H motif" evidence="2">
    <location>
        <begin position="31"/>
        <end position="50"/>
    </location>
</feature>
<accession>A0A9D1S596</accession>
<dbReference type="PROSITE" id="PS50977">
    <property type="entry name" value="HTH_TETR_2"/>
    <property type="match status" value="1"/>
</dbReference>
<evidence type="ECO:0000256" key="2">
    <source>
        <dbReference type="PROSITE-ProRule" id="PRU00335"/>
    </source>
</evidence>
<dbReference type="AlphaFoldDB" id="A0A9D1S596"/>
<dbReference type="InterPro" id="IPR001647">
    <property type="entry name" value="HTH_TetR"/>
</dbReference>
<dbReference type="PRINTS" id="PR00455">
    <property type="entry name" value="HTHTETR"/>
</dbReference>
<dbReference type="PANTHER" id="PTHR30055:SF226">
    <property type="entry name" value="HTH-TYPE TRANSCRIPTIONAL REGULATOR PKSA"/>
    <property type="match status" value="1"/>
</dbReference>
<reference evidence="4" key="1">
    <citation type="submission" date="2020-10" db="EMBL/GenBank/DDBJ databases">
        <authorList>
            <person name="Gilroy R."/>
        </authorList>
    </citation>
    <scope>NUCLEOTIDE SEQUENCE</scope>
    <source>
        <strain evidence="4">ChiSxjej2B14-8506</strain>
    </source>
</reference>
<protein>
    <submittedName>
        <fullName evidence="4">TetR/AcrR family transcriptional regulator</fullName>
    </submittedName>
</protein>
<name>A0A9D1S596_9FIRM</name>
<dbReference type="InterPro" id="IPR050109">
    <property type="entry name" value="HTH-type_TetR-like_transc_reg"/>
</dbReference>
<dbReference type="GO" id="GO:0000976">
    <property type="term" value="F:transcription cis-regulatory region binding"/>
    <property type="evidence" value="ECO:0007669"/>
    <property type="project" value="TreeGrafter"/>
</dbReference>
<evidence type="ECO:0000256" key="1">
    <source>
        <dbReference type="ARBA" id="ARBA00023125"/>
    </source>
</evidence>
<dbReference type="EMBL" id="DVNK01000041">
    <property type="protein sequence ID" value="HIU46943.1"/>
    <property type="molecule type" value="Genomic_DNA"/>
</dbReference>
<keyword evidence="1 2" id="KW-0238">DNA-binding</keyword>
<evidence type="ECO:0000313" key="4">
    <source>
        <dbReference type="EMBL" id="HIU46943.1"/>
    </source>
</evidence>
<comment type="caution">
    <text evidence="4">The sequence shown here is derived from an EMBL/GenBank/DDBJ whole genome shotgun (WGS) entry which is preliminary data.</text>
</comment>
<dbReference type="Gene3D" id="1.10.357.10">
    <property type="entry name" value="Tetracycline Repressor, domain 2"/>
    <property type="match status" value="1"/>
</dbReference>
<evidence type="ECO:0000313" key="5">
    <source>
        <dbReference type="Proteomes" id="UP000824123"/>
    </source>
</evidence>
<dbReference type="GO" id="GO:0003700">
    <property type="term" value="F:DNA-binding transcription factor activity"/>
    <property type="evidence" value="ECO:0007669"/>
    <property type="project" value="TreeGrafter"/>
</dbReference>
<dbReference type="Gene3D" id="1.10.10.60">
    <property type="entry name" value="Homeodomain-like"/>
    <property type="match status" value="1"/>
</dbReference>
<sequence length="210" mass="23937">MRQEELRAQNKQRVLDEALKCFYYEGIERTKVATIAQKAGVTSMSVYRYYGDKENIVLESAMLFWNKLTSELLSAVEAEDMSGLNGLERVEKLLKLYVSMYRQNTQALLLLQEFEIYVHKRKYFENRERVGAQFERVCQPIADALEAGVADGSVRSDVDRAELCSVIANALFGTMQKLVANTQGLFASKSCPAPRQMELLCDMFINYVKA</sequence>
<proteinExistence type="predicted"/>
<organism evidence="4 5">
    <name type="scientific">Candidatus Fimadaptatus faecigallinarum</name>
    <dbReference type="NCBI Taxonomy" id="2840814"/>
    <lineage>
        <taxon>Bacteria</taxon>
        <taxon>Bacillati</taxon>
        <taxon>Bacillota</taxon>
        <taxon>Clostridia</taxon>
        <taxon>Eubacteriales</taxon>
        <taxon>Candidatus Fimadaptatus</taxon>
    </lineage>
</organism>
<dbReference type="Pfam" id="PF00440">
    <property type="entry name" value="TetR_N"/>
    <property type="match status" value="1"/>
</dbReference>
<dbReference type="InterPro" id="IPR009057">
    <property type="entry name" value="Homeodomain-like_sf"/>
</dbReference>
<reference evidence="4" key="2">
    <citation type="journal article" date="2021" name="PeerJ">
        <title>Extensive microbial diversity within the chicken gut microbiome revealed by metagenomics and culture.</title>
        <authorList>
            <person name="Gilroy R."/>
            <person name="Ravi A."/>
            <person name="Getino M."/>
            <person name="Pursley I."/>
            <person name="Horton D.L."/>
            <person name="Alikhan N.F."/>
            <person name="Baker D."/>
            <person name="Gharbi K."/>
            <person name="Hall N."/>
            <person name="Watson M."/>
            <person name="Adriaenssens E.M."/>
            <person name="Foster-Nyarko E."/>
            <person name="Jarju S."/>
            <person name="Secka A."/>
            <person name="Antonio M."/>
            <person name="Oren A."/>
            <person name="Chaudhuri R.R."/>
            <person name="La Ragione R."/>
            <person name="Hildebrand F."/>
            <person name="Pallen M.J."/>
        </authorList>
    </citation>
    <scope>NUCLEOTIDE SEQUENCE</scope>
    <source>
        <strain evidence="4">ChiSxjej2B14-8506</strain>
    </source>
</reference>
<evidence type="ECO:0000259" key="3">
    <source>
        <dbReference type="PROSITE" id="PS50977"/>
    </source>
</evidence>
<dbReference type="SUPFAM" id="SSF46689">
    <property type="entry name" value="Homeodomain-like"/>
    <property type="match status" value="1"/>
</dbReference>
<dbReference type="Proteomes" id="UP000824123">
    <property type="component" value="Unassembled WGS sequence"/>
</dbReference>
<dbReference type="PANTHER" id="PTHR30055">
    <property type="entry name" value="HTH-TYPE TRANSCRIPTIONAL REGULATOR RUTR"/>
    <property type="match status" value="1"/>
</dbReference>
<dbReference type="InterPro" id="IPR036271">
    <property type="entry name" value="Tet_transcr_reg_TetR-rel_C_sf"/>
</dbReference>
<feature type="domain" description="HTH tetR-type" evidence="3">
    <location>
        <begin position="8"/>
        <end position="68"/>
    </location>
</feature>
<gene>
    <name evidence="4" type="ORF">IAC59_06760</name>
</gene>
<dbReference type="SUPFAM" id="SSF48498">
    <property type="entry name" value="Tetracyclin repressor-like, C-terminal domain"/>
    <property type="match status" value="1"/>
</dbReference>